<evidence type="ECO:0000313" key="2">
    <source>
        <dbReference type="Proteomes" id="UP000001868"/>
    </source>
</evidence>
<dbReference type="EMBL" id="CP000747">
    <property type="protein sequence ID" value="ACG78654.1"/>
    <property type="molecule type" value="Genomic_DNA"/>
</dbReference>
<evidence type="ECO:0008006" key="3">
    <source>
        <dbReference type="Google" id="ProtNLM"/>
    </source>
</evidence>
<dbReference type="OrthoDB" id="9812470at2"/>
<dbReference type="KEGG" id="pzu:PHZ_c2244"/>
<dbReference type="Gene3D" id="3.40.50.720">
    <property type="entry name" value="NAD(P)-binding Rossmann-like Domain"/>
    <property type="match status" value="1"/>
</dbReference>
<dbReference type="SUPFAM" id="SSF51735">
    <property type="entry name" value="NAD(P)-binding Rossmann-fold domains"/>
    <property type="match status" value="1"/>
</dbReference>
<dbReference type="Proteomes" id="UP000001868">
    <property type="component" value="Chromosome"/>
</dbReference>
<sequence>MSDALVGWSGYVGQTLLRQRSFQQTYRSTDIAEIRGQAFDLLVCAGAPAQKWLAEKEPEADRAALETLMGHLEQVQARQVILISTVDVFADSRGADEDADPDAQAPGAYGRHRRWLEQQVAERFPGALIVRLPGLVGPGLRKNAVFDLRNDNNLHVIDARSVYQFYPMVNLWADLQTALAAGLRLVHLTAEPLSMAEVAQEGFGRRFDNVVEGRSPAAYDFRTRHAALFGGQGAYQYARRESLMAIRAYAQSEPPSKPLSTPGA</sequence>
<reference evidence="1 2" key="1">
    <citation type="journal article" date="2008" name="BMC Genomics">
        <title>Complete genome of Phenylobacterium zucineum - a novel facultative intracellular bacterium isolated from human erythroleukemia cell line K562.</title>
        <authorList>
            <person name="Luo Y."/>
            <person name="Xu X."/>
            <person name="Ding Z."/>
            <person name="Liu Z."/>
            <person name="Zhang B."/>
            <person name="Yan Z."/>
            <person name="Sun J."/>
            <person name="Hu S."/>
            <person name="Hu X."/>
        </authorList>
    </citation>
    <scope>NUCLEOTIDE SEQUENCE [LARGE SCALE GENOMIC DNA]</scope>
    <source>
        <strain evidence="1 2">HLK1</strain>
    </source>
</reference>
<keyword evidence="2" id="KW-1185">Reference proteome</keyword>
<gene>
    <name evidence="1" type="ordered locus">PHZ_c2244</name>
</gene>
<dbReference type="RefSeq" id="WP_012522795.1">
    <property type="nucleotide sequence ID" value="NC_011144.1"/>
</dbReference>
<dbReference type="STRING" id="450851.PHZ_c2244"/>
<dbReference type="InterPro" id="IPR036291">
    <property type="entry name" value="NAD(P)-bd_dom_sf"/>
</dbReference>
<accession>B4RF84</accession>
<evidence type="ECO:0000313" key="1">
    <source>
        <dbReference type="EMBL" id="ACG78654.1"/>
    </source>
</evidence>
<organism evidence="1 2">
    <name type="scientific">Phenylobacterium zucineum (strain HLK1)</name>
    <dbReference type="NCBI Taxonomy" id="450851"/>
    <lineage>
        <taxon>Bacteria</taxon>
        <taxon>Pseudomonadati</taxon>
        <taxon>Pseudomonadota</taxon>
        <taxon>Alphaproteobacteria</taxon>
        <taxon>Caulobacterales</taxon>
        <taxon>Caulobacteraceae</taxon>
        <taxon>Phenylobacterium</taxon>
    </lineage>
</organism>
<dbReference type="HOGENOM" id="CLU_091335_0_0_5"/>
<protein>
    <recommendedName>
        <fullName evidence="3">Pyridine nucleotide transhydrogenase</fullName>
    </recommendedName>
</protein>
<dbReference type="AlphaFoldDB" id="B4RF84"/>
<proteinExistence type="predicted"/>
<dbReference type="eggNOG" id="COG0451">
    <property type="taxonomic scope" value="Bacteria"/>
</dbReference>
<name>B4RF84_PHEZH</name>